<dbReference type="STRING" id="91928.A0A0D1ZWY5"/>
<protein>
    <recommendedName>
        <fullName evidence="4">Small ribosomal subunit protein uS9m</fullName>
    </recommendedName>
    <alternativeName>
        <fullName evidence="5">37S ribosomal protein S9, mitochondrial</fullName>
    </alternativeName>
</protein>
<dbReference type="NCBIfam" id="NF001099">
    <property type="entry name" value="PRK00132.1"/>
    <property type="match status" value="1"/>
</dbReference>
<dbReference type="Proteomes" id="UP000053328">
    <property type="component" value="Unassembled WGS sequence"/>
</dbReference>
<dbReference type="SUPFAM" id="SSF54211">
    <property type="entry name" value="Ribosomal protein S5 domain 2-like"/>
    <property type="match status" value="1"/>
</dbReference>
<dbReference type="InterPro" id="IPR023035">
    <property type="entry name" value="Ribosomal_uS9_bac/plastid"/>
</dbReference>
<dbReference type="RefSeq" id="XP_016237428.1">
    <property type="nucleotide sequence ID" value="XM_016378751.1"/>
</dbReference>
<dbReference type="PANTHER" id="PTHR21569">
    <property type="entry name" value="RIBOSOMAL PROTEIN S9"/>
    <property type="match status" value="1"/>
</dbReference>
<evidence type="ECO:0000256" key="5">
    <source>
        <dbReference type="ARBA" id="ARBA00042623"/>
    </source>
</evidence>
<evidence type="ECO:0000256" key="7">
    <source>
        <dbReference type="SAM" id="MobiDB-lite"/>
    </source>
</evidence>
<feature type="compositionally biased region" description="Basic residues" evidence="7">
    <location>
        <begin position="295"/>
        <end position="314"/>
    </location>
</feature>
<dbReference type="GO" id="GO:0003723">
    <property type="term" value="F:RNA binding"/>
    <property type="evidence" value="ECO:0007669"/>
    <property type="project" value="TreeGrafter"/>
</dbReference>
<proteinExistence type="inferred from homology"/>
<evidence type="ECO:0000256" key="4">
    <source>
        <dbReference type="ARBA" id="ARBA00039318"/>
    </source>
</evidence>
<keyword evidence="3 6" id="KW-0687">Ribonucleoprotein</keyword>
<dbReference type="PROSITE" id="PS00360">
    <property type="entry name" value="RIBOSOMAL_S9"/>
    <property type="match status" value="1"/>
</dbReference>
<dbReference type="EMBL" id="KN847494">
    <property type="protein sequence ID" value="KIW17212.1"/>
    <property type="molecule type" value="Genomic_DNA"/>
</dbReference>
<keyword evidence="9" id="KW-1185">Reference proteome</keyword>
<dbReference type="VEuPathDB" id="FungiDB:PV08_04403"/>
<dbReference type="Gene3D" id="3.30.230.10">
    <property type="match status" value="1"/>
</dbReference>
<dbReference type="GO" id="GO:0003735">
    <property type="term" value="F:structural constituent of ribosome"/>
    <property type="evidence" value="ECO:0007669"/>
    <property type="project" value="InterPro"/>
</dbReference>
<evidence type="ECO:0000256" key="3">
    <source>
        <dbReference type="ARBA" id="ARBA00023274"/>
    </source>
</evidence>
<reference evidence="8 9" key="1">
    <citation type="submission" date="2015-01" db="EMBL/GenBank/DDBJ databases">
        <title>The Genome Sequence of Exophiala spinifera CBS89968.</title>
        <authorList>
            <consortium name="The Broad Institute Genomics Platform"/>
            <person name="Cuomo C."/>
            <person name="de Hoog S."/>
            <person name="Gorbushina A."/>
            <person name="Stielow B."/>
            <person name="Teixiera M."/>
            <person name="Abouelleil A."/>
            <person name="Chapman S.B."/>
            <person name="Priest M."/>
            <person name="Young S.K."/>
            <person name="Wortman J."/>
            <person name="Nusbaum C."/>
            <person name="Birren B."/>
        </authorList>
    </citation>
    <scope>NUCLEOTIDE SEQUENCE [LARGE SCALE GENOMIC DNA]</scope>
    <source>
        <strain evidence="8 9">CBS 89968</strain>
    </source>
</reference>
<dbReference type="InterPro" id="IPR014721">
    <property type="entry name" value="Ribsml_uS5_D2-typ_fold_subgr"/>
</dbReference>
<evidence type="ECO:0000256" key="1">
    <source>
        <dbReference type="ARBA" id="ARBA00005251"/>
    </source>
</evidence>
<dbReference type="AlphaFoldDB" id="A0A0D1ZWY5"/>
<dbReference type="HOGENOM" id="CLU_036531_2_0_1"/>
<dbReference type="GeneID" id="27331486"/>
<accession>A0A0D1ZWY5</accession>
<feature type="region of interest" description="Disordered" evidence="7">
    <location>
        <begin position="293"/>
        <end position="314"/>
    </location>
</feature>
<evidence type="ECO:0000313" key="8">
    <source>
        <dbReference type="EMBL" id="KIW17212.1"/>
    </source>
</evidence>
<dbReference type="InterPro" id="IPR000754">
    <property type="entry name" value="Ribosomal_uS9"/>
</dbReference>
<dbReference type="InterPro" id="IPR020574">
    <property type="entry name" value="Ribosomal_uS9_CS"/>
</dbReference>
<comment type="similarity">
    <text evidence="1 6">Belongs to the universal ribosomal protein uS9 family.</text>
</comment>
<keyword evidence="2 6" id="KW-0689">Ribosomal protein</keyword>
<dbReference type="FunFam" id="3.30.230.10:FF:000001">
    <property type="entry name" value="30S ribosomal protein S9"/>
    <property type="match status" value="1"/>
</dbReference>
<gene>
    <name evidence="8" type="ORF">PV08_04403</name>
</gene>
<dbReference type="GO" id="GO:0005763">
    <property type="term" value="C:mitochondrial small ribosomal subunit"/>
    <property type="evidence" value="ECO:0007669"/>
    <property type="project" value="TreeGrafter"/>
</dbReference>
<evidence type="ECO:0000313" key="9">
    <source>
        <dbReference type="Proteomes" id="UP000053328"/>
    </source>
</evidence>
<dbReference type="PANTHER" id="PTHR21569:SF1">
    <property type="entry name" value="SMALL RIBOSOMAL SUBUNIT PROTEIN US9M"/>
    <property type="match status" value="1"/>
</dbReference>
<dbReference type="InterPro" id="IPR020568">
    <property type="entry name" value="Ribosomal_Su5_D2-typ_SF"/>
</dbReference>
<evidence type="ECO:0000256" key="6">
    <source>
        <dbReference type="RuleBase" id="RU003815"/>
    </source>
</evidence>
<sequence>MARPSVQALPASILRTCRQCRVQSRHLPTSLLSWLPLPVQRHGLIASRSNSTDTQIQAAPEIDLSNIDTPAVPARVLPASPSYFTASPLFNDNVLLLQSLVKKHSALPLAPPDNVPRGVWLKLSQYRSSTGETVPASKYTKVLELLTRLNKIHPRIRPREVREVLDRFRRPGSERLQKAKPGKLDRVGRSVGIGRRKESGAKVYLVEGTGEVLVNGRNIVQAFPRLHDRESALWALKATERADKYNVFAMVAGGGVTGQAEAITLAVARALLVHEPALKPALRRAGCLTSDRRRVERKKPGRLKARKKPAWVKR</sequence>
<evidence type="ECO:0000256" key="2">
    <source>
        <dbReference type="ARBA" id="ARBA00022980"/>
    </source>
</evidence>
<dbReference type="GO" id="GO:0006412">
    <property type="term" value="P:translation"/>
    <property type="evidence" value="ECO:0007669"/>
    <property type="project" value="InterPro"/>
</dbReference>
<dbReference type="Pfam" id="PF00380">
    <property type="entry name" value="Ribosomal_S9"/>
    <property type="match status" value="1"/>
</dbReference>
<name>A0A0D1ZWY5_9EURO</name>
<dbReference type="OrthoDB" id="10254627at2759"/>
<organism evidence="8 9">
    <name type="scientific">Exophiala spinifera</name>
    <dbReference type="NCBI Taxonomy" id="91928"/>
    <lineage>
        <taxon>Eukaryota</taxon>
        <taxon>Fungi</taxon>
        <taxon>Dikarya</taxon>
        <taxon>Ascomycota</taxon>
        <taxon>Pezizomycotina</taxon>
        <taxon>Eurotiomycetes</taxon>
        <taxon>Chaetothyriomycetidae</taxon>
        <taxon>Chaetothyriales</taxon>
        <taxon>Herpotrichiellaceae</taxon>
        <taxon>Exophiala</taxon>
    </lineage>
</organism>